<reference evidence="2" key="1">
    <citation type="submission" date="2021-03" db="EMBL/GenBank/DDBJ databases">
        <authorList>
            <consortium name="Genoscope - CEA"/>
            <person name="William W."/>
        </authorList>
    </citation>
    <scope>NUCLEOTIDE SEQUENCE</scope>
    <source>
        <strain evidence="2">Doubled-haploid Pahang</strain>
    </source>
</reference>
<gene>
    <name evidence="2" type="ORF">GSMUA_289790.1</name>
</gene>
<dbReference type="PANTHER" id="PTHR46503">
    <property type="entry name" value="INTER-ALPHA-TRYPSIN INHIBITOR HEAVY CHAIN-LIKE PROTEIN"/>
    <property type="match status" value="1"/>
</dbReference>
<evidence type="ECO:0000259" key="1">
    <source>
        <dbReference type="PROSITE" id="PS50234"/>
    </source>
</evidence>
<dbReference type="PANTHER" id="PTHR46503:SF1">
    <property type="entry name" value="INTER-ALPHA-TRYPSIN INHIBITOR HEAVY CHAIN-LIKE PROTEIN"/>
    <property type="match status" value="1"/>
</dbReference>
<dbReference type="PROSITE" id="PS50234">
    <property type="entry name" value="VWFA"/>
    <property type="match status" value="1"/>
</dbReference>
<feature type="non-terminal residue" evidence="2">
    <location>
        <position position="768"/>
    </location>
</feature>
<dbReference type="Pfam" id="PF13768">
    <property type="entry name" value="VWA_3"/>
    <property type="match status" value="1"/>
</dbReference>
<dbReference type="Gene3D" id="3.40.50.410">
    <property type="entry name" value="von Willebrand factor, type A domain"/>
    <property type="match status" value="1"/>
</dbReference>
<proteinExistence type="predicted"/>
<organism evidence="2">
    <name type="scientific">Musa acuminata subsp. malaccensis</name>
    <name type="common">Wild banana</name>
    <name type="synonym">Musa malaccensis</name>
    <dbReference type="NCBI Taxonomy" id="214687"/>
    <lineage>
        <taxon>Eukaryota</taxon>
        <taxon>Viridiplantae</taxon>
        <taxon>Streptophyta</taxon>
        <taxon>Embryophyta</taxon>
        <taxon>Tracheophyta</taxon>
        <taxon>Spermatophyta</taxon>
        <taxon>Magnoliopsida</taxon>
        <taxon>Liliopsida</taxon>
        <taxon>Zingiberales</taxon>
        <taxon>Musaceae</taxon>
        <taxon>Musa</taxon>
    </lineage>
</organism>
<evidence type="ECO:0000313" key="2">
    <source>
        <dbReference type="EMBL" id="CAG1858684.1"/>
    </source>
</evidence>
<name>A0A8D7AZD0_MUSAM</name>
<dbReference type="CDD" id="cd01461">
    <property type="entry name" value="vWA_interalpha_trypsin_inhibitor"/>
    <property type="match status" value="1"/>
</dbReference>
<dbReference type="InterPro" id="IPR036465">
    <property type="entry name" value="vWFA_dom_sf"/>
</dbReference>
<accession>A0A8D7AZD0</accession>
<sequence>SKAIPIPFVRSVLSSLDAINLGLRLRRRLRCGLLVGSGPSDRHRAVMAVDEVFATAVEDGLKLAKRVYAGKERQFAAPPRPATGMERSSEPFLPTAPMVYAVISDPAIVDNPDIPSYQPHVYGACDPPALIPLQMGDVGLEVECLLDAAFVAVSGRWRVHCVMRNKSCDCRLVVPMGEQGSILGVEVEVGGRSYYTQVIELEDYIMENTAKIEGGGLLKPQMFFLTIPQVNGGSEISIKVRWSQKLIYKDGQFFIAVPFNFPEYITPFGKVFSKREKIHLNVNIGTEKEVMLQTTSHPLKEKSRQAGKLTFLYEADVESWSNKDFDFSFSICSDDFFGGILLKSPTTHDVDQREMFSLYLFPGSNQKTKAFKNEVVFVIDISGSMKGKPIENVKSALSTSLLELRPGDYFDIIAFNAELHSFSSCLEPATADTIENAIQWMNNNFVAEGGTDIMHPLNEAVGLLSSTKNSIPQIFLITDGAVENERNICHTLKTHLENSGSISPRISTFGVGSYCNHYFLKMLASIGRGQYDAAYDSDLIEMCIQRWFHRASSTIVANVTVDFFSYLDEFEVYPIHIPDLSGQCPLIISGRCYGKFPETLQAKGILADMSDTFIDMKVQNTKDFPLEKAFVNQHIDLLTAQAWFSESKQLKEKVTKLSIQSSIPSEYTCMVFLQKETEKDESLKKKRDSRKHAGSKDNLLILVRDMAIGFGDITATIENHPTVLGEPKEPATSLVYNKAIGCCNRIAYCCCCPCFIKTCSRLNDQLVI</sequence>
<dbReference type="SUPFAM" id="SSF53300">
    <property type="entry name" value="vWA-like"/>
    <property type="match status" value="1"/>
</dbReference>
<dbReference type="AlphaFoldDB" id="A0A8D7AZD0"/>
<dbReference type="SMART" id="SM00327">
    <property type="entry name" value="VWA"/>
    <property type="match status" value="1"/>
</dbReference>
<feature type="non-terminal residue" evidence="2">
    <location>
        <position position="1"/>
    </location>
</feature>
<feature type="domain" description="VWFA" evidence="1">
    <location>
        <begin position="374"/>
        <end position="559"/>
    </location>
</feature>
<dbReference type="EMBL" id="HG996466">
    <property type="protein sequence ID" value="CAG1858684.1"/>
    <property type="molecule type" value="Genomic_DNA"/>
</dbReference>
<dbReference type="InterPro" id="IPR002035">
    <property type="entry name" value="VWF_A"/>
</dbReference>
<protein>
    <submittedName>
        <fullName evidence="2">(wild Malaysian banana) hypothetical protein</fullName>
    </submittedName>
</protein>